<feature type="domain" description="Kazal-like" evidence="6">
    <location>
        <begin position="110"/>
        <end position="166"/>
    </location>
</feature>
<evidence type="ECO:0000256" key="2">
    <source>
        <dbReference type="ARBA" id="ARBA00022525"/>
    </source>
</evidence>
<evidence type="ECO:0000256" key="4">
    <source>
        <dbReference type="ARBA" id="ARBA00023157"/>
    </source>
</evidence>
<evidence type="ECO:0000256" key="5">
    <source>
        <dbReference type="SAM" id="SignalP"/>
    </source>
</evidence>
<keyword evidence="3" id="KW-0646">Protease inhibitor</keyword>
<dbReference type="Proteomes" id="UP000030746">
    <property type="component" value="Unassembled WGS sequence"/>
</dbReference>
<dbReference type="InterPro" id="IPR036058">
    <property type="entry name" value="Kazal_dom_sf"/>
</dbReference>
<organism evidence="7 8">
    <name type="scientific">Lottia gigantea</name>
    <name type="common">Giant owl limpet</name>
    <dbReference type="NCBI Taxonomy" id="225164"/>
    <lineage>
        <taxon>Eukaryota</taxon>
        <taxon>Metazoa</taxon>
        <taxon>Spiralia</taxon>
        <taxon>Lophotrochozoa</taxon>
        <taxon>Mollusca</taxon>
        <taxon>Gastropoda</taxon>
        <taxon>Patellogastropoda</taxon>
        <taxon>Lottioidea</taxon>
        <taxon>Lottiidae</taxon>
        <taxon>Lottia</taxon>
    </lineage>
</organism>
<sequence length="170" mass="19015">MDALDIKLWIPVFVLIIITRSEDLNSMCNKATDINCDHGYKAEGNELLCATDRRTYQNLCYFVKAKCSNQDLAILHFGPCTTETNNDNQTLTTKSITRSTTQLPLDELEILQKVFCSTSKNIPCGNDHKPICASNGQLYQNDCEFAKAGCNRTDRLDILPQSSCMSHIIG</sequence>
<reference evidence="7 8" key="1">
    <citation type="journal article" date="2013" name="Nature">
        <title>Insights into bilaterian evolution from three spiralian genomes.</title>
        <authorList>
            <person name="Simakov O."/>
            <person name="Marletaz F."/>
            <person name="Cho S.J."/>
            <person name="Edsinger-Gonzales E."/>
            <person name="Havlak P."/>
            <person name="Hellsten U."/>
            <person name="Kuo D.H."/>
            <person name="Larsson T."/>
            <person name="Lv J."/>
            <person name="Arendt D."/>
            <person name="Savage R."/>
            <person name="Osoegawa K."/>
            <person name="de Jong P."/>
            <person name="Grimwood J."/>
            <person name="Chapman J.A."/>
            <person name="Shapiro H."/>
            <person name="Aerts A."/>
            <person name="Otillar R.P."/>
            <person name="Terry A.Y."/>
            <person name="Boore J.L."/>
            <person name="Grigoriev I.V."/>
            <person name="Lindberg D.R."/>
            <person name="Seaver E.C."/>
            <person name="Weisblat D.A."/>
            <person name="Putnam N.H."/>
            <person name="Rokhsar D.S."/>
        </authorList>
    </citation>
    <scope>NUCLEOTIDE SEQUENCE [LARGE SCALE GENOMIC DNA]</scope>
</reference>
<keyword evidence="4" id="KW-1015">Disulfide bond</keyword>
<protein>
    <recommendedName>
        <fullName evidence="6">Kazal-like domain-containing protein</fullName>
    </recommendedName>
</protein>
<dbReference type="CTD" id="20237217"/>
<dbReference type="SUPFAM" id="SSF100895">
    <property type="entry name" value="Kazal-type serine protease inhibitors"/>
    <property type="match status" value="2"/>
</dbReference>
<dbReference type="CDD" id="cd00104">
    <property type="entry name" value="KAZAL_FS"/>
    <property type="match status" value="2"/>
</dbReference>
<feature type="domain" description="Kazal-like" evidence="6">
    <location>
        <begin position="22"/>
        <end position="82"/>
    </location>
</feature>
<dbReference type="RefSeq" id="XP_009047154.1">
    <property type="nucleotide sequence ID" value="XM_009048906.1"/>
</dbReference>
<gene>
    <name evidence="7" type="ORF">LOTGIDRAFT_157133</name>
</gene>
<dbReference type="PANTHER" id="PTHR21312">
    <property type="entry name" value="SERINE PROTEASE INHIBITOR"/>
    <property type="match status" value="1"/>
</dbReference>
<evidence type="ECO:0000313" key="8">
    <source>
        <dbReference type="Proteomes" id="UP000030746"/>
    </source>
</evidence>
<dbReference type="PANTHER" id="PTHR21312:SF28">
    <property type="entry name" value="OVOINHIBITOR-RELATED"/>
    <property type="match status" value="1"/>
</dbReference>
<keyword evidence="5" id="KW-0732">Signal</keyword>
<name>V4B3N6_LOTGI</name>
<dbReference type="Pfam" id="PF07648">
    <property type="entry name" value="Kazal_2"/>
    <property type="match status" value="2"/>
</dbReference>
<dbReference type="EMBL" id="KB200329">
    <property type="protein sequence ID" value="ESP01996.1"/>
    <property type="molecule type" value="Genomic_DNA"/>
</dbReference>
<dbReference type="GO" id="GO:0030414">
    <property type="term" value="F:peptidase inhibitor activity"/>
    <property type="evidence" value="ECO:0007669"/>
    <property type="project" value="UniProtKB-KW"/>
</dbReference>
<evidence type="ECO:0000259" key="6">
    <source>
        <dbReference type="PROSITE" id="PS51465"/>
    </source>
</evidence>
<keyword evidence="2" id="KW-0964">Secreted</keyword>
<dbReference type="SMART" id="SM00280">
    <property type="entry name" value="KAZAL"/>
    <property type="match status" value="2"/>
</dbReference>
<dbReference type="HOGENOM" id="CLU_1770171_0_0_1"/>
<dbReference type="GeneID" id="20237217"/>
<feature type="chain" id="PRO_5004717441" description="Kazal-like domain-containing protein" evidence="5">
    <location>
        <begin position="22"/>
        <end position="170"/>
    </location>
</feature>
<dbReference type="GO" id="GO:0005576">
    <property type="term" value="C:extracellular region"/>
    <property type="evidence" value="ECO:0007669"/>
    <property type="project" value="UniProtKB-SubCell"/>
</dbReference>
<evidence type="ECO:0000313" key="7">
    <source>
        <dbReference type="EMBL" id="ESP01996.1"/>
    </source>
</evidence>
<dbReference type="KEGG" id="lgi:LOTGIDRAFT_157133"/>
<feature type="signal peptide" evidence="5">
    <location>
        <begin position="1"/>
        <end position="21"/>
    </location>
</feature>
<proteinExistence type="predicted"/>
<comment type="subcellular location">
    <subcellularLocation>
        <location evidence="1">Secreted</location>
    </subcellularLocation>
</comment>
<dbReference type="OrthoDB" id="126772at2759"/>
<evidence type="ECO:0000256" key="1">
    <source>
        <dbReference type="ARBA" id="ARBA00004613"/>
    </source>
</evidence>
<keyword evidence="8" id="KW-1185">Reference proteome</keyword>
<dbReference type="InterPro" id="IPR002350">
    <property type="entry name" value="Kazal_dom"/>
</dbReference>
<evidence type="ECO:0000256" key="3">
    <source>
        <dbReference type="ARBA" id="ARBA00022690"/>
    </source>
</evidence>
<dbReference type="AlphaFoldDB" id="V4B3N6"/>
<accession>V4B3N6</accession>
<dbReference type="Gene3D" id="3.30.60.30">
    <property type="match status" value="2"/>
</dbReference>
<dbReference type="PROSITE" id="PS51465">
    <property type="entry name" value="KAZAL_2"/>
    <property type="match status" value="2"/>
</dbReference>
<dbReference type="OMA" id="NECFFAI"/>